<name>D8SFE6_SELML</name>
<dbReference type="FunCoup" id="D8SFE6">
    <property type="interactions" value="12"/>
</dbReference>
<dbReference type="InterPro" id="IPR005247">
    <property type="entry name" value="YbhB_YbcL/LppC-like"/>
</dbReference>
<feature type="compositionally biased region" description="Basic and acidic residues" evidence="1">
    <location>
        <begin position="13"/>
        <end position="33"/>
    </location>
</feature>
<evidence type="ECO:0000313" key="3">
    <source>
        <dbReference type="Proteomes" id="UP000001514"/>
    </source>
</evidence>
<evidence type="ECO:0000256" key="1">
    <source>
        <dbReference type="SAM" id="MobiDB-lite"/>
    </source>
</evidence>
<dbReference type="HOGENOM" id="CLU_083918_3_1_1"/>
<proteinExistence type="predicted"/>
<dbReference type="InterPro" id="IPR008914">
    <property type="entry name" value="PEBP"/>
</dbReference>
<keyword evidence="3" id="KW-1185">Reference proteome</keyword>
<reference evidence="2 3" key="1">
    <citation type="journal article" date="2011" name="Science">
        <title>The Selaginella genome identifies genetic changes associated with the evolution of vascular plants.</title>
        <authorList>
            <person name="Banks J.A."/>
            <person name="Nishiyama T."/>
            <person name="Hasebe M."/>
            <person name="Bowman J.L."/>
            <person name="Gribskov M."/>
            <person name="dePamphilis C."/>
            <person name="Albert V.A."/>
            <person name="Aono N."/>
            <person name="Aoyama T."/>
            <person name="Ambrose B.A."/>
            <person name="Ashton N.W."/>
            <person name="Axtell M.J."/>
            <person name="Barker E."/>
            <person name="Barker M.S."/>
            <person name="Bennetzen J.L."/>
            <person name="Bonawitz N.D."/>
            <person name="Chapple C."/>
            <person name="Cheng C."/>
            <person name="Correa L.G."/>
            <person name="Dacre M."/>
            <person name="DeBarry J."/>
            <person name="Dreyer I."/>
            <person name="Elias M."/>
            <person name="Engstrom E.M."/>
            <person name="Estelle M."/>
            <person name="Feng L."/>
            <person name="Finet C."/>
            <person name="Floyd S.K."/>
            <person name="Frommer W.B."/>
            <person name="Fujita T."/>
            <person name="Gramzow L."/>
            <person name="Gutensohn M."/>
            <person name="Harholt J."/>
            <person name="Hattori M."/>
            <person name="Heyl A."/>
            <person name="Hirai T."/>
            <person name="Hiwatashi Y."/>
            <person name="Ishikawa M."/>
            <person name="Iwata M."/>
            <person name="Karol K.G."/>
            <person name="Koehler B."/>
            <person name="Kolukisaoglu U."/>
            <person name="Kubo M."/>
            <person name="Kurata T."/>
            <person name="Lalonde S."/>
            <person name="Li K."/>
            <person name="Li Y."/>
            <person name="Litt A."/>
            <person name="Lyons E."/>
            <person name="Manning G."/>
            <person name="Maruyama T."/>
            <person name="Michael T.P."/>
            <person name="Mikami K."/>
            <person name="Miyazaki S."/>
            <person name="Morinaga S."/>
            <person name="Murata T."/>
            <person name="Mueller-Roeber B."/>
            <person name="Nelson D.R."/>
            <person name="Obara M."/>
            <person name="Oguri Y."/>
            <person name="Olmstead R.G."/>
            <person name="Onodera N."/>
            <person name="Petersen B.L."/>
            <person name="Pils B."/>
            <person name="Prigge M."/>
            <person name="Rensing S.A."/>
            <person name="Riano-Pachon D.M."/>
            <person name="Roberts A.W."/>
            <person name="Sato Y."/>
            <person name="Scheller H.V."/>
            <person name="Schulz B."/>
            <person name="Schulz C."/>
            <person name="Shakirov E.V."/>
            <person name="Shibagaki N."/>
            <person name="Shinohara N."/>
            <person name="Shippen D.E."/>
            <person name="Soerensen I."/>
            <person name="Sotooka R."/>
            <person name="Sugimoto N."/>
            <person name="Sugita M."/>
            <person name="Sumikawa N."/>
            <person name="Tanurdzic M."/>
            <person name="Theissen G."/>
            <person name="Ulvskov P."/>
            <person name="Wakazuki S."/>
            <person name="Weng J.K."/>
            <person name="Willats W.W."/>
            <person name="Wipf D."/>
            <person name="Wolf P.G."/>
            <person name="Yang L."/>
            <person name="Zimmer A.D."/>
            <person name="Zhu Q."/>
            <person name="Mitros T."/>
            <person name="Hellsten U."/>
            <person name="Loque D."/>
            <person name="Otillar R."/>
            <person name="Salamov A."/>
            <person name="Schmutz J."/>
            <person name="Shapiro H."/>
            <person name="Lindquist E."/>
            <person name="Lucas S."/>
            <person name="Rokhsar D."/>
            <person name="Grigoriev I.V."/>
        </authorList>
    </citation>
    <scope>NUCLEOTIDE SEQUENCE [LARGE SCALE GENOMIC DNA]</scope>
</reference>
<dbReference type="SUPFAM" id="SSF49777">
    <property type="entry name" value="PEBP-like"/>
    <property type="match status" value="1"/>
</dbReference>
<dbReference type="OrthoDB" id="10251855at2759"/>
<dbReference type="Pfam" id="PF01161">
    <property type="entry name" value="PBP"/>
    <property type="match status" value="1"/>
</dbReference>
<dbReference type="Gramene" id="EFJ16822">
    <property type="protein sequence ID" value="EFJ16822"/>
    <property type="gene ID" value="SELMODRAFT_271527"/>
</dbReference>
<dbReference type="STRING" id="88036.D8SFE6"/>
<dbReference type="Proteomes" id="UP000001514">
    <property type="component" value="Unassembled WGS sequence"/>
</dbReference>
<dbReference type="EMBL" id="GL377617">
    <property type="protein sequence ID" value="EFJ16822.1"/>
    <property type="molecule type" value="Genomic_DNA"/>
</dbReference>
<dbReference type="InterPro" id="IPR036610">
    <property type="entry name" value="PEBP-like_sf"/>
</dbReference>
<dbReference type="CDD" id="cd00865">
    <property type="entry name" value="PEBP_bact_arch"/>
    <property type="match status" value="1"/>
</dbReference>
<dbReference type="NCBIfam" id="TIGR00481">
    <property type="entry name" value="YbhB/YbcL family Raf kinase inhibitor-like protein"/>
    <property type="match status" value="1"/>
</dbReference>
<dbReference type="KEGG" id="smo:SELMODRAFT_271527"/>
<dbReference type="PANTHER" id="PTHR30289:SF1">
    <property type="entry name" value="PEBP (PHOSPHATIDYLETHANOLAMINE-BINDING PROTEIN) FAMILY PROTEIN"/>
    <property type="match status" value="1"/>
</dbReference>
<accession>D8SFE6</accession>
<gene>
    <name evidence="2" type="ORF">SELMODRAFT_271527</name>
</gene>
<evidence type="ECO:0000313" key="2">
    <source>
        <dbReference type="EMBL" id="EFJ16822.1"/>
    </source>
</evidence>
<dbReference type="Gene3D" id="3.90.280.10">
    <property type="entry name" value="PEBP-like"/>
    <property type="match status" value="1"/>
</dbReference>
<dbReference type="PANTHER" id="PTHR30289">
    <property type="entry name" value="UNCHARACTERIZED PROTEIN YBCL-RELATED"/>
    <property type="match status" value="1"/>
</dbReference>
<dbReference type="OMA" id="VHWVAYN"/>
<dbReference type="AlphaFoldDB" id="D8SFE6"/>
<protein>
    <submittedName>
        <fullName evidence="2">Uncharacterized protein</fullName>
    </submittedName>
</protein>
<dbReference type="eggNOG" id="ENOG502RXGS">
    <property type="taxonomic scope" value="Eukaryota"/>
</dbReference>
<organism evidence="3">
    <name type="scientific">Selaginella moellendorffii</name>
    <name type="common">Spikemoss</name>
    <dbReference type="NCBI Taxonomy" id="88036"/>
    <lineage>
        <taxon>Eukaryota</taxon>
        <taxon>Viridiplantae</taxon>
        <taxon>Streptophyta</taxon>
        <taxon>Embryophyta</taxon>
        <taxon>Tracheophyta</taxon>
        <taxon>Lycopodiopsida</taxon>
        <taxon>Selaginellales</taxon>
        <taxon>Selaginellaceae</taxon>
        <taxon>Selaginella</taxon>
    </lineage>
</organism>
<dbReference type="InParanoid" id="D8SFE6"/>
<feature type="region of interest" description="Disordered" evidence="1">
    <location>
        <begin position="1"/>
        <end position="34"/>
    </location>
</feature>
<sequence>MADEFRLVSPGGFHHEGKIPRKHTGDGQGDQKDISPALEWYNVPEGTVSLALVVDDPDAPDPKDPVVPWVHWVLINIPPTLKGIPAGFTTKGLDEKSEFAEIQEGYNDWKLPGYRGPNPPVGTHRYVFKLYALDTKLKLGHKATKDKVEIAVQGHVLGETELIGHYTKENFSTGHDSYVPPPGGPLI</sequence>